<comment type="caution">
    <text evidence="1">The sequence shown here is derived from an EMBL/GenBank/DDBJ whole genome shotgun (WGS) entry which is preliminary data.</text>
</comment>
<keyword evidence="2" id="KW-1185">Reference proteome</keyword>
<dbReference type="AlphaFoldDB" id="A0A6N7W6U0"/>
<dbReference type="Proteomes" id="UP000470875">
    <property type="component" value="Unassembled WGS sequence"/>
</dbReference>
<organism evidence="1 2">
    <name type="scientific">Scrofimicrobium canadense</name>
    <dbReference type="NCBI Taxonomy" id="2652290"/>
    <lineage>
        <taxon>Bacteria</taxon>
        <taxon>Bacillati</taxon>
        <taxon>Actinomycetota</taxon>
        <taxon>Actinomycetes</taxon>
        <taxon>Actinomycetales</taxon>
        <taxon>Actinomycetaceae</taxon>
        <taxon>Scrofimicrobium</taxon>
    </lineage>
</organism>
<proteinExistence type="predicted"/>
<dbReference type="RefSeq" id="WP_154546052.1">
    <property type="nucleotide sequence ID" value="NZ_VULO01000012.1"/>
</dbReference>
<reference evidence="1 2" key="1">
    <citation type="submission" date="2019-08" db="EMBL/GenBank/DDBJ databases">
        <title>In-depth cultivation of the pig gut microbiome towards novel bacterial diversity and tailored functional studies.</title>
        <authorList>
            <person name="Wylensek D."/>
            <person name="Hitch T.C.A."/>
            <person name="Clavel T."/>
        </authorList>
    </citation>
    <scope>NUCLEOTIDE SEQUENCE [LARGE SCALE GENOMIC DNA]</scope>
    <source>
        <strain evidence="1 2">WB03_NA08</strain>
    </source>
</reference>
<dbReference type="EMBL" id="VULO01000012">
    <property type="protein sequence ID" value="MSS85101.1"/>
    <property type="molecule type" value="Genomic_DNA"/>
</dbReference>
<evidence type="ECO:0000313" key="2">
    <source>
        <dbReference type="Proteomes" id="UP000470875"/>
    </source>
</evidence>
<name>A0A6N7W6U0_9ACTO</name>
<evidence type="ECO:0000313" key="1">
    <source>
        <dbReference type="EMBL" id="MSS85101.1"/>
    </source>
</evidence>
<evidence type="ECO:0008006" key="3">
    <source>
        <dbReference type="Google" id="ProtNLM"/>
    </source>
</evidence>
<sequence length="184" mass="19571">MRNTRRRIGAGIAVLGVALALSGCTPGPNVAVQSMGVSYTEQEIDEAMPELQELFGGQQQITRDVVISTIVMLQPMFNAFEESGLATQEQGVALAGQSLAQAGINIEDYSPITQQILAFGQLQEAQQMLAQQDPTAIETITENMTSPVTKVNPRYGSFDPQQGLVPYLGDVASAGASQAELPTE</sequence>
<gene>
    <name evidence="1" type="ORF">FYJ24_10070</name>
</gene>
<protein>
    <recommendedName>
        <fullName evidence="3">Lipoprotein</fullName>
    </recommendedName>
</protein>
<dbReference type="PROSITE" id="PS51257">
    <property type="entry name" value="PROKAR_LIPOPROTEIN"/>
    <property type="match status" value="1"/>
</dbReference>
<accession>A0A6N7W6U0</accession>